<dbReference type="SUPFAM" id="SSF51126">
    <property type="entry name" value="Pectin lyase-like"/>
    <property type="match status" value="1"/>
</dbReference>
<organism evidence="2 3">
    <name type="scientific">[Myrmecia] bisecta</name>
    <dbReference type="NCBI Taxonomy" id="41462"/>
    <lineage>
        <taxon>Eukaryota</taxon>
        <taxon>Viridiplantae</taxon>
        <taxon>Chlorophyta</taxon>
        <taxon>core chlorophytes</taxon>
        <taxon>Trebouxiophyceae</taxon>
        <taxon>Trebouxiales</taxon>
        <taxon>Trebouxiaceae</taxon>
        <taxon>Myrmecia</taxon>
    </lineage>
</organism>
<dbReference type="InterPro" id="IPR024535">
    <property type="entry name" value="RHGA/B-epi-like_pectate_lyase"/>
</dbReference>
<accession>A0AAW1Q421</accession>
<dbReference type="AlphaFoldDB" id="A0AAW1Q421"/>
<gene>
    <name evidence="2" type="ORF">WJX72_007717</name>
</gene>
<reference evidence="2 3" key="1">
    <citation type="journal article" date="2024" name="Nat. Commun.">
        <title>Phylogenomics reveals the evolutionary origins of lichenization in chlorophyte algae.</title>
        <authorList>
            <person name="Puginier C."/>
            <person name="Libourel C."/>
            <person name="Otte J."/>
            <person name="Skaloud P."/>
            <person name="Haon M."/>
            <person name="Grisel S."/>
            <person name="Petersen M."/>
            <person name="Berrin J.G."/>
            <person name="Delaux P.M."/>
            <person name="Dal Grande F."/>
            <person name="Keller J."/>
        </authorList>
    </citation>
    <scope>NUCLEOTIDE SEQUENCE [LARGE SCALE GENOMIC DNA]</scope>
    <source>
        <strain evidence="2 3">SAG 2043</strain>
    </source>
</reference>
<comment type="caution">
    <text evidence="2">The sequence shown here is derived from an EMBL/GenBank/DDBJ whole genome shotgun (WGS) entry which is preliminary data.</text>
</comment>
<dbReference type="Pfam" id="PF12708">
    <property type="entry name" value="Pect-lyase_RHGA_epim"/>
    <property type="match status" value="1"/>
</dbReference>
<dbReference type="Gene3D" id="2.160.20.10">
    <property type="entry name" value="Single-stranded right-handed beta-helix, Pectin lyase-like"/>
    <property type="match status" value="1"/>
</dbReference>
<dbReference type="EMBL" id="JALJOR010000005">
    <property type="protein sequence ID" value="KAK9816975.1"/>
    <property type="molecule type" value="Genomic_DNA"/>
</dbReference>
<protein>
    <recommendedName>
        <fullName evidence="1">Rhamnogalacturonase A/B/Epimerase-like pectate lyase domain-containing protein</fullName>
    </recommendedName>
</protein>
<dbReference type="Proteomes" id="UP001489004">
    <property type="component" value="Unassembled WGS sequence"/>
</dbReference>
<proteinExistence type="predicted"/>
<dbReference type="InterPro" id="IPR011050">
    <property type="entry name" value="Pectin_lyase_fold/virulence"/>
</dbReference>
<keyword evidence="3" id="KW-1185">Reference proteome</keyword>
<evidence type="ECO:0000313" key="3">
    <source>
        <dbReference type="Proteomes" id="UP001489004"/>
    </source>
</evidence>
<evidence type="ECO:0000259" key="1">
    <source>
        <dbReference type="Pfam" id="PF12708"/>
    </source>
</evidence>
<sequence>MVYGISDPREFGAVGDGVADDTQAVRSAIDNIPAAGGVLYFPPGTYLVREHLAINAEARAVHVRGEGIGVSCIEWAEDASGLGMSICQCRPQQGRTDFTNVNNLSFYVRQTNKGTALKVDCGGQVDPGLRCLVNRVNPRTTVHQCEFRGAIPERSGSAMMLSGSCGNVEVQVQACWAFYVQHGIFISDKLEGLKVQQCDFVAVDFGVRIGASGSCLQLNLVNNHINAAFGCINGSNVNQAAIMANLFYKDPDSTSNSVGVQLDGASSFNIIANNVFVNPSPESHPALFHAIVLQGNCAHNLCQGNVFQRATDAVICMQGAHDNICCGSICGPAVAKPWTDMDGTNRFYPM</sequence>
<evidence type="ECO:0000313" key="2">
    <source>
        <dbReference type="EMBL" id="KAK9816975.1"/>
    </source>
</evidence>
<name>A0AAW1Q421_9CHLO</name>
<feature type="domain" description="Rhamnogalacturonase A/B/Epimerase-like pectate lyase" evidence="1">
    <location>
        <begin position="9"/>
        <end position="156"/>
    </location>
</feature>
<dbReference type="InterPro" id="IPR012334">
    <property type="entry name" value="Pectin_lyas_fold"/>
</dbReference>